<dbReference type="RefSeq" id="WP_210291807.1">
    <property type="nucleotide sequence ID" value="NZ_JACIEK010000008.1"/>
</dbReference>
<sequence length="149" mass="15875">MNDLPRTAVALHLLTIETLLDDLIGGRTVALENGPTLALDDGPRSALDWYRRNRDKWSGNLRGDDADAIVDAVGAAPPPARSERPPAVARPTRVLRLARVRAHRFAGLHSYGCTGEDTHFVFDAGKPVTLLEGVNGSGKTSLANAVCGV</sequence>
<protein>
    <recommendedName>
        <fullName evidence="1">Rad50/SbcC-type AAA domain-containing protein</fullName>
    </recommendedName>
</protein>
<name>A0A7W6MKL4_9HYPH</name>
<dbReference type="GO" id="GO:0016887">
    <property type="term" value="F:ATP hydrolysis activity"/>
    <property type="evidence" value="ECO:0007669"/>
    <property type="project" value="InterPro"/>
</dbReference>
<dbReference type="EMBL" id="JACIEK010000008">
    <property type="protein sequence ID" value="MBB3999088.1"/>
    <property type="molecule type" value="Genomic_DNA"/>
</dbReference>
<evidence type="ECO:0000259" key="1">
    <source>
        <dbReference type="Pfam" id="PF13476"/>
    </source>
</evidence>
<dbReference type="InterPro" id="IPR038729">
    <property type="entry name" value="Rad50/SbcC_AAA"/>
</dbReference>
<dbReference type="SUPFAM" id="SSF52540">
    <property type="entry name" value="P-loop containing nucleoside triphosphate hydrolases"/>
    <property type="match status" value="1"/>
</dbReference>
<feature type="domain" description="Rad50/SbcC-type AAA" evidence="1">
    <location>
        <begin position="108"/>
        <end position="147"/>
    </location>
</feature>
<accession>A0A7W6MKL4</accession>
<evidence type="ECO:0000313" key="3">
    <source>
        <dbReference type="Proteomes" id="UP000542776"/>
    </source>
</evidence>
<reference evidence="2 3" key="1">
    <citation type="submission" date="2020-08" db="EMBL/GenBank/DDBJ databases">
        <title>Genomic Encyclopedia of Type Strains, Phase IV (KMG-IV): sequencing the most valuable type-strain genomes for metagenomic binning, comparative biology and taxonomic classification.</title>
        <authorList>
            <person name="Goeker M."/>
        </authorList>
    </citation>
    <scope>NUCLEOTIDE SEQUENCE [LARGE SCALE GENOMIC DNA]</scope>
    <source>
        <strain evidence="2 3">DSM 102238</strain>
    </source>
</reference>
<dbReference type="InterPro" id="IPR027417">
    <property type="entry name" value="P-loop_NTPase"/>
</dbReference>
<proteinExistence type="predicted"/>
<organism evidence="2 3">
    <name type="scientific">Aureimonas pseudogalii</name>
    <dbReference type="NCBI Taxonomy" id="1744844"/>
    <lineage>
        <taxon>Bacteria</taxon>
        <taxon>Pseudomonadati</taxon>
        <taxon>Pseudomonadota</taxon>
        <taxon>Alphaproteobacteria</taxon>
        <taxon>Hyphomicrobiales</taxon>
        <taxon>Aurantimonadaceae</taxon>
        <taxon>Aureimonas</taxon>
    </lineage>
</organism>
<keyword evidence="3" id="KW-1185">Reference proteome</keyword>
<dbReference type="Pfam" id="PF13476">
    <property type="entry name" value="AAA_23"/>
    <property type="match status" value="1"/>
</dbReference>
<evidence type="ECO:0000313" key="2">
    <source>
        <dbReference type="EMBL" id="MBB3999088.1"/>
    </source>
</evidence>
<dbReference type="AlphaFoldDB" id="A0A7W6MKL4"/>
<dbReference type="Proteomes" id="UP000542776">
    <property type="component" value="Unassembled WGS sequence"/>
</dbReference>
<dbReference type="GO" id="GO:0006302">
    <property type="term" value="P:double-strand break repair"/>
    <property type="evidence" value="ECO:0007669"/>
    <property type="project" value="InterPro"/>
</dbReference>
<comment type="caution">
    <text evidence="2">The sequence shown here is derived from an EMBL/GenBank/DDBJ whole genome shotgun (WGS) entry which is preliminary data.</text>
</comment>
<gene>
    <name evidence="2" type="ORF">GGR04_002947</name>
</gene>